<dbReference type="PANTHER" id="PTHR30450">
    <property type="entry name" value="ABC TRANSPORTER PERMEASE"/>
    <property type="match status" value="1"/>
</dbReference>
<keyword evidence="10" id="KW-1185">Reference proteome</keyword>
<dbReference type="GO" id="GO:0005886">
    <property type="term" value="C:plasma membrane"/>
    <property type="evidence" value="ECO:0007669"/>
    <property type="project" value="UniProtKB-SubCell"/>
</dbReference>
<dbReference type="CDD" id="cd06261">
    <property type="entry name" value="TM_PBP2"/>
    <property type="match status" value="1"/>
</dbReference>
<accession>A0A0K1Q3V3</accession>
<dbReference type="OrthoDB" id="5322475at2"/>
<dbReference type="PATRIC" id="fig|1391654.3.peg.7290"/>
<keyword evidence="3" id="KW-1003">Cell membrane</keyword>
<dbReference type="Gene3D" id="1.10.3720.10">
    <property type="entry name" value="MetI-like"/>
    <property type="match status" value="1"/>
</dbReference>
<keyword evidence="6 7" id="KW-0472">Membrane</keyword>
<dbReference type="RefSeq" id="WP_146651799.1">
    <property type="nucleotide sequence ID" value="NZ_CP012333.1"/>
</dbReference>
<dbReference type="AlphaFoldDB" id="A0A0K1Q3V3"/>
<gene>
    <name evidence="9" type="ORF">AKJ09_07179</name>
</gene>
<evidence type="ECO:0000256" key="4">
    <source>
        <dbReference type="ARBA" id="ARBA00022692"/>
    </source>
</evidence>
<evidence type="ECO:0000259" key="8">
    <source>
        <dbReference type="PROSITE" id="PS50928"/>
    </source>
</evidence>
<protein>
    <submittedName>
        <fullName evidence="9">Methionine ABC transporter permease protein</fullName>
    </submittedName>
</protein>
<keyword evidence="4 7" id="KW-0812">Transmembrane</keyword>
<comment type="subcellular location">
    <subcellularLocation>
        <location evidence="1 7">Cell membrane</location>
        <topology evidence="1 7">Multi-pass membrane protein</topology>
    </subcellularLocation>
</comment>
<dbReference type="SUPFAM" id="SSF161098">
    <property type="entry name" value="MetI-like"/>
    <property type="match status" value="1"/>
</dbReference>
<dbReference type="InterPro" id="IPR051322">
    <property type="entry name" value="AA_ABC_Transporter_Permease"/>
</dbReference>
<dbReference type="InterPro" id="IPR000515">
    <property type="entry name" value="MetI-like"/>
</dbReference>
<feature type="transmembrane region" description="Helical" evidence="7">
    <location>
        <begin position="191"/>
        <end position="211"/>
    </location>
</feature>
<feature type="transmembrane region" description="Helical" evidence="7">
    <location>
        <begin position="20"/>
        <end position="43"/>
    </location>
</feature>
<feature type="transmembrane region" description="Helical" evidence="7">
    <location>
        <begin position="91"/>
        <end position="109"/>
    </location>
</feature>
<dbReference type="STRING" id="1391654.AKJ09_07179"/>
<dbReference type="PROSITE" id="PS50928">
    <property type="entry name" value="ABC_TM1"/>
    <property type="match status" value="1"/>
</dbReference>
<feature type="transmembrane region" description="Helical" evidence="7">
    <location>
        <begin position="150"/>
        <end position="171"/>
    </location>
</feature>
<evidence type="ECO:0000256" key="2">
    <source>
        <dbReference type="ARBA" id="ARBA00022448"/>
    </source>
</evidence>
<keyword evidence="2 7" id="KW-0813">Transport</keyword>
<evidence type="ECO:0000256" key="5">
    <source>
        <dbReference type="ARBA" id="ARBA00022989"/>
    </source>
</evidence>
<dbReference type="KEGG" id="llu:AKJ09_07179"/>
<reference evidence="9 10" key="1">
    <citation type="submission" date="2015-08" db="EMBL/GenBank/DDBJ databases">
        <authorList>
            <person name="Babu N.S."/>
            <person name="Beckwith C.J."/>
            <person name="Beseler K.G."/>
            <person name="Brison A."/>
            <person name="Carone J.V."/>
            <person name="Caskin T.P."/>
            <person name="Diamond M."/>
            <person name="Durham M.E."/>
            <person name="Foxe J.M."/>
            <person name="Go M."/>
            <person name="Henderson B.A."/>
            <person name="Jones I.B."/>
            <person name="McGettigan J.A."/>
            <person name="Micheletti S.J."/>
            <person name="Nasrallah M.E."/>
            <person name="Ortiz D."/>
            <person name="Piller C.R."/>
            <person name="Privatt S.R."/>
            <person name="Schneider S.L."/>
            <person name="Sharp S."/>
            <person name="Smith T.C."/>
            <person name="Stanton J.D."/>
            <person name="Ullery H.E."/>
            <person name="Wilson R.J."/>
            <person name="Serrano M.G."/>
            <person name="Buck G."/>
            <person name="Lee V."/>
            <person name="Wang Y."/>
            <person name="Carvalho R."/>
            <person name="Voegtly L."/>
            <person name="Shi R."/>
            <person name="Duckworth R."/>
            <person name="Johnson A."/>
            <person name="Loviza R."/>
            <person name="Walstead R."/>
            <person name="Shah Z."/>
            <person name="Kiflezghi M."/>
            <person name="Wade K."/>
            <person name="Ball S.L."/>
            <person name="Bradley K.W."/>
            <person name="Asai D.J."/>
            <person name="Bowman C.A."/>
            <person name="Russell D.A."/>
            <person name="Pope W.H."/>
            <person name="Jacobs-Sera D."/>
            <person name="Hendrix R.W."/>
            <person name="Hatfull G.F."/>
        </authorList>
    </citation>
    <scope>NUCLEOTIDE SEQUENCE [LARGE SCALE GENOMIC DNA]</scope>
    <source>
        <strain evidence="9 10">DSM 27648</strain>
    </source>
</reference>
<feature type="domain" description="ABC transmembrane type-1" evidence="8">
    <location>
        <begin position="17"/>
        <end position="209"/>
    </location>
</feature>
<feature type="transmembrane region" description="Helical" evidence="7">
    <location>
        <begin position="55"/>
        <end position="79"/>
    </location>
</feature>
<evidence type="ECO:0000256" key="6">
    <source>
        <dbReference type="ARBA" id="ARBA00023136"/>
    </source>
</evidence>
<organism evidence="9 10">
    <name type="scientific">Labilithrix luteola</name>
    <dbReference type="NCBI Taxonomy" id="1391654"/>
    <lineage>
        <taxon>Bacteria</taxon>
        <taxon>Pseudomonadati</taxon>
        <taxon>Myxococcota</taxon>
        <taxon>Polyangia</taxon>
        <taxon>Polyangiales</taxon>
        <taxon>Labilitrichaceae</taxon>
        <taxon>Labilithrix</taxon>
    </lineage>
</organism>
<dbReference type="InterPro" id="IPR035906">
    <property type="entry name" value="MetI-like_sf"/>
</dbReference>
<dbReference type="EMBL" id="CP012333">
    <property type="protein sequence ID" value="AKV00516.1"/>
    <property type="molecule type" value="Genomic_DNA"/>
</dbReference>
<keyword evidence="5 7" id="KW-1133">Transmembrane helix</keyword>
<comment type="similarity">
    <text evidence="7">Belongs to the binding-protein-dependent transport system permease family.</text>
</comment>
<dbReference type="Pfam" id="PF00528">
    <property type="entry name" value="BPD_transp_1"/>
    <property type="match status" value="1"/>
</dbReference>
<proteinExistence type="inferred from homology"/>
<evidence type="ECO:0000313" key="9">
    <source>
        <dbReference type="EMBL" id="AKV00516.1"/>
    </source>
</evidence>
<dbReference type="PANTHER" id="PTHR30450:SF1">
    <property type="entry name" value="D-METHIONINE TRANSPORT SYSTEM PERMEASE PROTEIN METI-RELATED"/>
    <property type="match status" value="1"/>
</dbReference>
<evidence type="ECO:0000256" key="7">
    <source>
        <dbReference type="RuleBase" id="RU363032"/>
    </source>
</evidence>
<dbReference type="Proteomes" id="UP000064967">
    <property type="component" value="Chromosome"/>
</dbReference>
<sequence>MNGVDFGATATSVFEGLLETLWMVVPAALLAQLVGLGIGLLLAHLRPGSVGARPMLYRLLGSVTNAGRSLPFVVLLVVAIPLTRLVTGTSIGPTAAIVPLTLAAIPFAARLVEAALLEVPAGILDAARSAGATQRQLLFRVLVPEAVPSLVRGFTVMVVSLVGYSAMAGAIGGGGLGDLAIRYGYQRFETAMLVGTVLALVGLVAIVQAFGDRAARRLDHR</sequence>
<evidence type="ECO:0000256" key="1">
    <source>
        <dbReference type="ARBA" id="ARBA00004651"/>
    </source>
</evidence>
<evidence type="ECO:0000313" key="10">
    <source>
        <dbReference type="Proteomes" id="UP000064967"/>
    </source>
</evidence>
<name>A0A0K1Q3V3_9BACT</name>
<evidence type="ECO:0000256" key="3">
    <source>
        <dbReference type="ARBA" id="ARBA00022475"/>
    </source>
</evidence>
<dbReference type="GO" id="GO:0048473">
    <property type="term" value="P:D-methionine transmembrane transport"/>
    <property type="evidence" value="ECO:0007669"/>
    <property type="project" value="TreeGrafter"/>
</dbReference>